<accession>A0A1G6S1W5</accession>
<dbReference type="AlphaFoldDB" id="A0A1G6S1W5"/>
<proteinExistence type="predicted"/>
<evidence type="ECO:0000313" key="3">
    <source>
        <dbReference type="Proteomes" id="UP000198546"/>
    </source>
</evidence>
<feature type="domain" description="AB hydrolase-1" evidence="1">
    <location>
        <begin position="37"/>
        <end position="140"/>
    </location>
</feature>
<name>A0A1G6S1W5_9ACTN</name>
<dbReference type="PRINTS" id="PR00111">
    <property type="entry name" value="ABHYDROLASE"/>
</dbReference>
<dbReference type="EMBL" id="LT629688">
    <property type="protein sequence ID" value="SDD10664.1"/>
    <property type="molecule type" value="Genomic_DNA"/>
</dbReference>
<dbReference type="Pfam" id="PF00561">
    <property type="entry name" value="Abhydrolase_1"/>
    <property type="match status" value="1"/>
</dbReference>
<dbReference type="PANTHER" id="PTHR43194:SF2">
    <property type="entry name" value="PEROXISOMAL MEMBRANE PROTEIN LPX1"/>
    <property type="match status" value="1"/>
</dbReference>
<dbReference type="Gene3D" id="3.40.50.1820">
    <property type="entry name" value="alpha/beta hydrolase"/>
    <property type="match status" value="1"/>
</dbReference>
<dbReference type="SUPFAM" id="SSF53474">
    <property type="entry name" value="alpha/beta-Hydrolases"/>
    <property type="match status" value="1"/>
</dbReference>
<dbReference type="Proteomes" id="UP000198546">
    <property type="component" value="Chromosome i"/>
</dbReference>
<reference evidence="2 3" key="1">
    <citation type="submission" date="2016-10" db="EMBL/GenBank/DDBJ databases">
        <authorList>
            <person name="de Groot N.N."/>
        </authorList>
    </citation>
    <scope>NUCLEOTIDE SEQUENCE [LARGE SCALE GENOMIC DNA]</scope>
    <source>
        <strain evidence="2 3">MON 2.2</strain>
    </source>
</reference>
<protein>
    <submittedName>
        <fullName evidence="2">Pimeloyl-ACP methyl ester carboxylesterase</fullName>
    </submittedName>
</protein>
<dbReference type="PANTHER" id="PTHR43194">
    <property type="entry name" value="HYDROLASE ALPHA/BETA FOLD FAMILY"/>
    <property type="match status" value="1"/>
</dbReference>
<dbReference type="STRING" id="675864.SAMN04489747_0190"/>
<sequence length="262" mass="27977">MLRPLVPDGDWEHRFPRLRGMRFHLAVHGVQDARAAPVLLLPDVGRTWWSWRHLLPTLSPDRTVVALDPRGVGASDRTPGGYTLPEVVADLAAVVHHLGAGPAVVVGHGWGGVAALALASRHPALVAGLGLVAAPVPGAWQGYRRLLAASLLGARALTPARLGRWTALQAVDGSPCAEALSHWPGPQRALAPVRRAARRPRLLRELGTDVATLHVRGSSDPLLPRPRRGLRDVVVLPAGHQLPEERPGDLAVTLRGWLATLA</sequence>
<evidence type="ECO:0000313" key="2">
    <source>
        <dbReference type="EMBL" id="SDD10664.1"/>
    </source>
</evidence>
<gene>
    <name evidence="2" type="ORF">SAMN04489747_0190</name>
</gene>
<dbReference type="InterPro" id="IPR029058">
    <property type="entry name" value="AB_hydrolase_fold"/>
</dbReference>
<dbReference type="InterPro" id="IPR000073">
    <property type="entry name" value="AB_hydrolase_1"/>
</dbReference>
<dbReference type="InterPro" id="IPR050228">
    <property type="entry name" value="Carboxylesterase_BioH"/>
</dbReference>
<keyword evidence="3" id="KW-1185">Reference proteome</keyword>
<evidence type="ECO:0000259" key="1">
    <source>
        <dbReference type="Pfam" id="PF00561"/>
    </source>
</evidence>
<dbReference type="GO" id="GO:0003824">
    <property type="term" value="F:catalytic activity"/>
    <property type="evidence" value="ECO:0007669"/>
    <property type="project" value="UniProtKB-ARBA"/>
</dbReference>
<organism evidence="2 3">
    <name type="scientific">Auraticoccus monumenti</name>
    <dbReference type="NCBI Taxonomy" id="675864"/>
    <lineage>
        <taxon>Bacteria</taxon>
        <taxon>Bacillati</taxon>
        <taxon>Actinomycetota</taxon>
        <taxon>Actinomycetes</taxon>
        <taxon>Propionibacteriales</taxon>
        <taxon>Propionibacteriaceae</taxon>
        <taxon>Auraticoccus</taxon>
    </lineage>
</organism>